<feature type="signal peptide" evidence="8">
    <location>
        <begin position="1"/>
        <end position="20"/>
    </location>
</feature>
<feature type="chain" id="PRO_5013116974" evidence="8">
    <location>
        <begin position="21"/>
        <end position="566"/>
    </location>
</feature>
<organism evidence="9 10">
    <name type="scientific">Hypsibius exemplaris</name>
    <name type="common">Freshwater tardigrade</name>
    <dbReference type="NCBI Taxonomy" id="2072580"/>
    <lineage>
        <taxon>Eukaryota</taxon>
        <taxon>Metazoa</taxon>
        <taxon>Ecdysozoa</taxon>
        <taxon>Tardigrada</taxon>
        <taxon>Eutardigrada</taxon>
        <taxon>Parachela</taxon>
        <taxon>Hypsibioidea</taxon>
        <taxon>Hypsibiidae</taxon>
        <taxon>Hypsibius</taxon>
    </lineage>
</organism>
<keyword evidence="5 7" id="KW-1133">Transmembrane helix</keyword>
<evidence type="ECO:0000256" key="6">
    <source>
        <dbReference type="ARBA" id="ARBA00023136"/>
    </source>
</evidence>
<comment type="similarity">
    <text evidence="2">Belongs to the peptidase A22B family.</text>
</comment>
<feature type="transmembrane region" description="Helical" evidence="7">
    <location>
        <begin position="262"/>
        <end position="281"/>
    </location>
</feature>
<dbReference type="GO" id="GO:0005765">
    <property type="term" value="C:lysosomal membrane"/>
    <property type="evidence" value="ECO:0007669"/>
    <property type="project" value="TreeGrafter"/>
</dbReference>
<evidence type="ECO:0000256" key="4">
    <source>
        <dbReference type="ARBA" id="ARBA00022801"/>
    </source>
</evidence>
<dbReference type="OrthoDB" id="29661at2759"/>
<feature type="transmembrane region" description="Helical" evidence="7">
    <location>
        <begin position="314"/>
        <end position="331"/>
    </location>
</feature>
<feature type="transmembrane region" description="Helical" evidence="7">
    <location>
        <begin position="175"/>
        <end position="195"/>
    </location>
</feature>
<evidence type="ECO:0000256" key="3">
    <source>
        <dbReference type="ARBA" id="ARBA00022692"/>
    </source>
</evidence>
<dbReference type="GO" id="GO:0042500">
    <property type="term" value="F:aspartic endopeptidase activity, intramembrane cleaving"/>
    <property type="evidence" value="ECO:0007669"/>
    <property type="project" value="InterPro"/>
</dbReference>
<comment type="subcellular location">
    <subcellularLocation>
        <location evidence="1">Endomembrane system</location>
        <topology evidence="1">Multi-pass membrane protein</topology>
    </subcellularLocation>
</comment>
<dbReference type="SMART" id="SM00730">
    <property type="entry name" value="PSN"/>
    <property type="match status" value="1"/>
</dbReference>
<evidence type="ECO:0000313" key="10">
    <source>
        <dbReference type="Proteomes" id="UP000192578"/>
    </source>
</evidence>
<keyword evidence="10" id="KW-1185">Reference proteome</keyword>
<dbReference type="Pfam" id="PF04258">
    <property type="entry name" value="Peptidase_A22B"/>
    <property type="match status" value="1"/>
</dbReference>
<feature type="transmembrane region" description="Helical" evidence="7">
    <location>
        <begin position="437"/>
        <end position="457"/>
    </location>
</feature>
<dbReference type="EMBL" id="MTYJ01000021">
    <property type="protein sequence ID" value="OQV21755.1"/>
    <property type="molecule type" value="Genomic_DNA"/>
</dbReference>
<dbReference type="PANTHER" id="PTHR12174">
    <property type="entry name" value="SIGNAL PEPTIDE PEPTIDASE"/>
    <property type="match status" value="1"/>
</dbReference>
<feature type="transmembrane region" description="Helical" evidence="7">
    <location>
        <begin position="363"/>
        <end position="385"/>
    </location>
</feature>
<accession>A0A1W0X2R6</accession>
<dbReference type="PANTHER" id="PTHR12174:SF103">
    <property type="entry name" value="INTRAMEMBRANE PROTEASE (IMPAS) FAMILY"/>
    <property type="match status" value="1"/>
</dbReference>
<evidence type="ECO:0000256" key="5">
    <source>
        <dbReference type="ARBA" id="ARBA00022989"/>
    </source>
</evidence>
<dbReference type="GO" id="GO:0033619">
    <property type="term" value="P:membrane protein proteolysis"/>
    <property type="evidence" value="ECO:0007669"/>
    <property type="project" value="TreeGrafter"/>
</dbReference>
<comment type="caution">
    <text evidence="9">The sequence shown here is derived from an EMBL/GenBank/DDBJ whole genome shotgun (WGS) entry which is preliminary data.</text>
</comment>
<proteinExistence type="inferred from homology"/>
<dbReference type="Proteomes" id="UP000192578">
    <property type="component" value="Unassembled WGS sequence"/>
</dbReference>
<name>A0A1W0X2R6_HYPEX</name>
<dbReference type="GO" id="GO:0098554">
    <property type="term" value="C:cytoplasmic side of endoplasmic reticulum membrane"/>
    <property type="evidence" value="ECO:0007669"/>
    <property type="project" value="TreeGrafter"/>
</dbReference>
<evidence type="ECO:0000256" key="1">
    <source>
        <dbReference type="ARBA" id="ARBA00004127"/>
    </source>
</evidence>
<keyword evidence="8" id="KW-0732">Signal</keyword>
<feature type="transmembrane region" description="Helical" evidence="7">
    <location>
        <begin position="337"/>
        <end position="356"/>
    </location>
</feature>
<feature type="transmembrane region" description="Helical" evidence="7">
    <location>
        <begin position="498"/>
        <end position="515"/>
    </location>
</feature>
<gene>
    <name evidence="9" type="ORF">BV898_04332</name>
</gene>
<keyword evidence="4" id="KW-0378">Hydrolase</keyword>
<dbReference type="GO" id="GO:0030660">
    <property type="term" value="C:Golgi-associated vesicle membrane"/>
    <property type="evidence" value="ECO:0007669"/>
    <property type="project" value="TreeGrafter"/>
</dbReference>
<dbReference type="AlphaFoldDB" id="A0A1W0X2R6"/>
<dbReference type="InterPro" id="IPR007369">
    <property type="entry name" value="Peptidase_A22B_SPP"/>
</dbReference>
<evidence type="ECO:0000256" key="7">
    <source>
        <dbReference type="SAM" id="Phobius"/>
    </source>
</evidence>
<keyword evidence="6 7" id="KW-0472">Membrane</keyword>
<sequence length="566" mass="62537">MKIMLVLVSLLLGLLTQVSGDAAILNVSYVRERNQGESSLSPRSYVTFCAAYNPELSKLPAGSAPRTWTRLQVGGPEMDLCYDISEPHVVSGGILAVTRHNCSAFDQAFTAQQAKAAGLIIASYKMFFPGQPNVTVKDPSAFPILILKRADLDVIEELPFSESWMISFYAAEDGYVVDGSGICLIVIAVVVIIIGTHRSGWNRFQLIQAASERAQNAMEPKTEEDDPKQQTGVHFGSWAVVVFALFMTGLLISMYYFYDYLVYVFMGLFVIGAISGCYECFKPILQWTEIGAVRISMGDGHVSRYCGPSLDIRGMVLFIVSCSLAATWVVFRNDPLGWILLDLLGSFLLVSVLIGIQVPNLKACTIFLSLLFIYDVFFVFITPLFTKDGQSVMMTVATGGYDPTRDSGSGLREVIPAAFKVPHIPTGALCEDLFDDISYSLLGFGDVMVPGFLISYLRAFELVTKIRPVYSVPALFAYLMSLVITTVALIFMRTGQPALLYIVPILLATVFVIAWRRRELSSLWRGNLVELYRSHHGCETLPHDKPSCDEDPILQQNLSQQEVLTA</sequence>
<feature type="transmembrane region" description="Helical" evidence="7">
    <location>
        <begin position="469"/>
        <end position="492"/>
    </location>
</feature>
<protein>
    <submittedName>
        <fullName evidence="9">Signal peptide peptidase-like 2B</fullName>
    </submittedName>
</protein>
<dbReference type="InterPro" id="IPR006639">
    <property type="entry name" value="Preselin/SPP"/>
</dbReference>
<evidence type="ECO:0000313" key="9">
    <source>
        <dbReference type="EMBL" id="OQV21755.1"/>
    </source>
</evidence>
<reference evidence="10" key="1">
    <citation type="submission" date="2017-01" db="EMBL/GenBank/DDBJ databases">
        <title>Comparative genomics of anhydrobiosis in the tardigrade Hypsibius dujardini.</title>
        <authorList>
            <person name="Yoshida Y."/>
            <person name="Koutsovoulos G."/>
            <person name="Laetsch D."/>
            <person name="Stevens L."/>
            <person name="Kumar S."/>
            <person name="Horikawa D."/>
            <person name="Ishino K."/>
            <person name="Komine S."/>
            <person name="Tomita M."/>
            <person name="Blaxter M."/>
            <person name="Arakawa K."/>
        </authorList>
    </citation>
    <scope>NUCLEOTIDE SEQUENCE [LARGE SCALE GENOMIC DNA]</scope>
    <source>
        <strain evidence="10">Z151</strain>
    </source>
</reference>
<evidence type="ECO:0000256" key="2">
    <source>
        <dbReference type="ARBA" id="ARBA00006859"/>
    </source>
</evidence>
<evidence type="ECO:0000256" key="8">
    <source>
        <dbReference type="SAM" id="SignalP"/>
    </source>
</evidence>
<keyword evidence="3 7" id="KW-0812">Transmembrane</keyword>
<feature type="transmembrane region" description="Helical" evidence="7">
    <location>
        <begin position="235"/>
        <end position="256"/>
    </location>
</feature>
<dbReference type="GO" id="GO:0098553">
    <property type="term" value="C:lumenal side of endoplasmic reticulum membrane"/>
    <property type="evidence" value="ECO:0007669"/>
    <property type="project" value="TreeGrafter"/>
</dbReference>